<dbReference type="InterPro" id="IPR012349">
    <property type="entry name" value="Split_barrel_FMN-bd"/>
</dbReference>
<sequence length="300" mass="32055">MTTDYHPGERGVQRRAGALARADHAQRAIRDRIPEVAAGFLAGRTTLVVGARDAAGRVWASQLTGPAGFVTAPDERTVAVRAAPDPDDPLAEVLTAAGETPVGAVAVEPATRRRMRVNGWVRPAEGELRLRVAQVYANCPRHITRRVVTHLAPAARRRPPVRVTPALTPAQQALVAAADTCFVASGDLDGSMDASHRGGPPGFLRVTAPDLISWPDYRGNAMYMTLGNLARDPRAGLLVVDWADGTLLHLTGRARVDWSPARAAALDGAERMVDFQIERVLARPAASALRWATPDPADAH</sequence>
<organism evidence="2 3">
    <name type="scientific">Streptomyces chisholmiae</name>
    <dbReference type="NCBI Taxonomy" id="3075540"/>
    <lineage>
        <taxon>Bacteria</taxon>
        <taxon>Bacillati</taxon>
        <taxon>Actinomycetota</taxon>
        <taxon>Actinomycetes</taxon>
        <taxon>Kitasatosporales</taxon>
        <taxon>Streptomycetaceae</taxon>
        <taxon>Streptomyces</taxon>
    </lineage>
</organism>
<gene>
    <name evidence="2" type="ORF">RM844_10710</name>
</gene>
<dbReference type="EMBL" id="JAVREO010000005">
    <property type="protein sequence ID" value="MDT0266764.1"/>
    <property type="molecule type" value="Genomic_DNA"/>
</dbReference>
<keyword evidence="3" id="KW-1185">Reference proteome</keyword>
<proteinExistence type="predicted"/>
<dbReference type="PANTHER" id="PTHR42815">
    <property type="entry name" value="FAD-BINDING, PUTATIVE (AFU_ORTHOLOGUE AFUA_6G07600)-RELATED"/>
    <property type="match status" value="1"/>
</dbReference>
<dbReference type="Proteomes" id="UP001183410">
    <property type="component" value="Unassembled WGS sequence"/>
</dbReference>
<dbReference type="SUPFAM" id="SSF50475">
    <property type="entry name" value="FMN-binding split barrel"/>
    <property type="match status" value="1"/>
</dbReference>
<reference evidence="3" key="1">
    <citation type="submission" date="2023-07" db="EMBL/GenBank/DDBJ databases">
        <title>30 novel species of actinomycetes from the DSMZ collection.</title>
        <authorList>
            <person name="Nouioui I."/>
        </authorList>
    </citation>
    <scope>NUCLEOTIDE SEQUENCE [LARGE SCALE GENOMIC DNA]</scope>
    <source>
        <strain evidence="3">DSM 44915</strain>
    </source>
</reference>
<dbReference type="RefSeq" id="WP_311666800.1">
    <property type="nucleotide sequence ID" value="NZ_JAVREO010000005.1"/>
</dbReference>
<dbReference type="PANTHER" id="PTHR42815:SF2">
    <property type="entry name" value="FAD-BINDING, PUTATIVE (AFU_ORTHOLOGUE AFUA_6G07600)-RELATED"/>
    <property type="match status" value="1"/>
</dbReference>
<dbReference type="Gene3D" id="2.30.110.10">
    <property type="entry name" value="Electron Transport, Fmn-binding Protein, Chain A"/>
    <property type="match status" value="1"/>
</dbReference>
<dbReference type="EC" id="1.-.-.-" evidence="2"/>
<feature type="domain" description="Pyridoxamine 5'-phosphate oxidase N-terminal" evidence="1">
    <location>
        <begin position="167"/>
        <end position="268"/>
    </location>
</feature>
<dbReference type="InterPro" id="IPR011576">
    <property type="entry name" value="Pyridox_Oxase_N"/>
</dbReference>
<dbReference type="Pfam" id="PF01243">
    <property type="entry name" value="PNPOx_N"/>
    <property type="match status" value="1"/>
</dbReference>
<dbReference type="GO" id="GO:0004733">
    <property type="term" value="F:pyridoxamine phosphate oxidase activity"/>
    <property type="evidence" value="ECO:0007669"/>
    <property type="project" value="UniProtKB-EC"/>
</dbReference>
<keyword evidence="2" id="KW-0560">Oxidoreductase</keyword>
<comment type="caution">
    <text evidence="2">The sequence shown here is derived from an EMBL/GenBank/DDBJ whole genome shotgun (WGS) entry which is preliminary data.</text>
</comment>
<evidence type="ECO:0000313" key="2">
    <source>
        <dbReference type="EMBL" id="MDT0266764.1"/>
    </source>
</evidence>
<accession>A0ABU2JQG5</accession>
<name>A0ABU2JQG5_9ACTN</name>
<dbReference type="EC" id="1.4.3.5" evidence="2"/>
<protein>
    <submittedName>
        <fullName evidence="2">Pyridoxamine 5'-phosphate oxidase family protein</fullName>
        <ecNumber evidence="2">1.-.-.-</ecNumber>
        <ecNumber evidence="2">1.4.3.5</ecNumber>
    </submittedName>
</protein>
<evidence type="ECO:0000259" key="1">
    <source>
        <dbReference type="Pfam" id="PF01243"/>
    </source>
</evidence>
<evidence type="ECO:0000313" key="3">
    <source>
        <dbReference type="Proteomes" id="UP001183410"/>
    </source>
</evidence>